<dbReference type="EMBL" id="PYLZ01000014">
    <property type="protein sequence ID" value="PSW22371.1"/>
    <property type="molecule type" value="Genomic_DNA"/>
</dbReference>
<dbReference type="RefSeq" id="WP_048899852.1">
    <property type="nucleotide sequence ID" value="NZ_AP024852.1"/>
</dbReference>
<dbReference type="Pfam" id="PF05400">
    <property type="entry name" value="FliT"/>
    <property type="match status" value="1"/>
</dbReference>
<accession>A0A0J8V8N3</accession>
<evidence type="ECO:0000256" key="5">
    <source>
        <dbReference type="ARBA" id="ARBA00093797"/>
    </source>
</evidence>
<dbReference type="AlphaFoldDB" id="A0A0J8V8N3"/>
<evidence type="ECO:0000256" key="1">
    <source>
        <dbReference type="ARBA" id="ARBA00004514"/>
    </source>
</evidence>
<dbReference type="STRING" id="680026.AB733_17005"/>
<name>A0A0J8V8N3_9GAMM</name>
<reference evidence="7 8" key="1">
    <citation type="submission" date="2018-01" db="EMBL/GenBank/DDBJ databases">
        <title>Whole genome sequencing of Histamine producing bacteria.</title>
        <authorList>
            <person name="Butler K."/>
        </authorList>
    </citation>
    <scope>NUCLEOTIDE SEQUENCE [LARGE SCALE GENOMIC DNA]</scope>
    <source>
        <strain evidence="7 8">DSM 24669</strain>
    </source>
</reference>
<organism evidence="7 8">
    <name type="scientific">Photobacterium swingsii</name>
    <dbReference type="NCBI Taxonomy" id="680026"/>
    <lineage>
        <taxon>Bacteria</taxon>
        <taxon>Pseudomonadati</taxon>
        <taxon>Pseudomonadota</taxon>
        <taxon>Gammaproteobacteria</taxon>
        <taxon>Vibrionales</taxon>
        <taxon>Vibrionaceae</taxon>
        <taxon>Photobacterium</taxon>
    </lineage>
</organism>
<keyword evidence="3" id="KW-1005">Bacterial flagellum biogenesis</keyword>
<evidence type="ECO:0000313" key="7">
    <source>
        <dbReference type="EMBL" id="PSW22371.1"/>
    </source>
</evidence>
<feature type="compositionally biased region" description="Polar residues" evidence="6">
    <location>
        <begin position="77"/>
        <end position="95"/>
    </location>
</feature>
<sequence length="95" mass="10939">MKIERQLESILQHFKRALAAGDWDKLADLDTKLQQALPKLKQSPLTPEVKVKLAQINQFYSQMIARGESEKADIRAQIQQQQTNSEGMQAYLQNR</sequence>
<evidence type="ECO:0000256" key="6">
    <source>
        <dbReference type="SAM" id="MobiDB-lite"/>
    </source>
</evidence>
<protein>
    <recommendedName>
        <fullName evidence="5">Flagellar protein FliT</fullName>
    </recommendedName>
</protein>
<keyword evidence="4" id="KW-0143">Chaperone</keyword>
<keyword evidence="8" id="KW-1185">Reference proteome</keyword>
<dbReference type="Proteomes" id="UP000240481">
    <property type="component" value="Unassembled WGS sequence"/>
</dbReference>
<gene>
    <name evidence="7" type="ORF">C9I94_20695</name>
</gene>
<evidence type="ECO:0000256" key="4">
    <source>
        <dbReference type="ARBA" id="ARBA00023186"/>
    </source>
</evidence>
<proteinExistence type="predicted"/>
<keyword evidence="2" id="KW-0963">Cytoplasm</keyword>
<evidence type="ECO:0000256" key="2">
    <source>
        <dbReference type="ARBA" id="ARBA00022490"/>
    </source>
</evidence>
<comment type="subcellular location">
    <subcellularLocation>
        <location evidence="1">Cytoplasm</location>
        <location evidence="1">Cytosol</location>
    </subcellularLocation>
</comment>
<feature type="region of interest" description="Disordered" evidence="6">
    <location>
        <begin position="75"/>
        <end position="95"/>
    </location>
</feature>
<dbReference type="InterPro" id="IPR008622">
    <property type="entry name" value="FliT"/>
</dbReference>
<comment type="caution">
    <text evidence="7">The sequence shown here is derived from an EMBL/GenBank/DDBJ whole genome shotgun (WGS) entry which is preliminary data.</text>
</comment>
<evidence type="ECO:0000256" key="3">
    <source>
        <dbReference type="ARBA" id="ARBA00022795"/>
    </source>
</evidence>
<dbReference type="OrthoDB" id="5828151at2"/>
<evidence type="ECO:0000313" key="8">
    <source>
        <dbReference type="Proteomes" id="UP000240481"/>
    </source>
</evidence>